<dbReference type="CDD" id="cd13543">
    <property type="entry name" value="PBP2_Fbp"/>
    <property type="match status" value="1"/>
</dbReference>
<dbReference type="RefSeq" id="WP_119316663.1">
    <property type="nucleotide sequence ID" value="NZ_QXDL01000299.1"/>
</dbReference>
<gene>
    <name evidence="5" type="primary">fbpA</name>
    <name evidence="5" type="ORF">Mterra_03812</name>
</gene>
<comment type="similarity">
    <text evidence="1">Belongs to the bacterial solute-binding protein 1 family.</text>
</comment>
<evidence type="ECO:0000256" key="2">
    <source>
        <dbReference type="ARBA" id="ARBA00022729"/>
    </source>
</evidence>
<dbReference type="Pfam" id="PF13416">
    <property type="entry name" value="SBP_bac_8"/>
    <property type="match status" value="1"/>
</dbReference>
<dbReference type="EMBL" id="QXDL01000299">
    <property type="protein sequence ID" value="RIH77029.1"/>
    <property type="molecule type" value="Genomic_DNA"/>
</dbReference>
<comment type="caution">
    <text evidence="5">The sequence shown here is derived from an EMBL/GenBank/DDBJ whole genome shotgun (WGS) entry which is preliminary data.</text>
</comment>
<protein>
    <submittedName>
        <fullName evidence="5">Fe(3+)-binding periplasmic protein</fullName>
    </submittedName>
</protein>
<evidence type="ECO:0000256" key="4">
    <source>
        <dbReference type="SAM" id="SignalP"/>
    </source>
</evidence>
<sequence length="325" mass="35516">MKKLRIAIATALALGALAQAQGTLTIYSGRSQGLVDPLVKQFQAETGIKVNVKYGRDAELLAALQEEGARSPADIFWANTSGALGAAQPLMIKLPASISGKPSGFMPGSGTWTPLSIRFRVLAYNTQKLKPEQFPQSVMDLPQQTQLKGRIGWTPTYSSFQDFIAAMILVHGEAKTKEWLEGMKRLEPKVYPSNPPMMEAIRAGEIDVALTNHYYIQRFVKAGYPIGTYYFAKGDVGSLALVTGAGVLKSSKNVANATRFLIWLLSPKAQQFFPGELFEYPVTKGAILPTTLNPLDDILARSPKIDFEKLQLDNALKVLREAGLL</sequence>
<evidence type="ECO:0000256" key="1">
    <source>
        <dbReference type="ARBA" id="ARBA00008520"/>
    </source>
</evidence>
<dbReference type="AlphaFoldDB" id="A0A399E0C8"/>
<proteinExistence type="inferred from homology"/>
<keyword evidence="3" id="KW-0408">Iron</keyword>
<feature type="signal peptide" evidence="4">
    <location>
        <begin position="1"/>
        <end position="20"/>
    </location>
</feature>
<accession>A0A399E0C8</accession>
<dbReference type="PIRSF" id="PIRSF002825">
    <property type="entry name" value="CfbpA"/>
    <property type="match status" value="1"/>
</dbReference>
<reference evidence="5 6" key="1">
    <citation type="submission" date="2018-08" db="EMBL/GenBank/DDBJ databases">
        <title>Meiothermus terrae DSM 26712 genome sequencing project.</title>
        <authorList>
            <person name="Da Costa M.S."/>
            <person name="Albuquerque L."/>
            <person name="Raposo P."/>
            <person name="Froufe H.J.C."/>
            <person name="Barroso C.S."/>
            <person name="Egas C."/>
        </authorList>
    </citation>
    <scope>NUCLEOTIDE SEQUENCE [LARGE SCALE GENOMIC DNA]</scope>
    <source>
        <strain evidence="5 6">DSM 26712</strain>
    </source>
</reference>
<evidence type="ECO:0000256" key="3">
    <source>
        <dbReference type="PIRSR" id="PIRSR002825-1"/>
    </source>
</evidence>
<keyword evidence="6" id="KW-1185">Reference proteome</keyword>
<dbReference type="Gene3D" id="3.40.190.10">
    <property type="entry name" value="Periplasmic binding protein-like II"/>
    <property type="match status" value="2"/>
</dbReference>
<dbReference type="InterPro" id="IPR006059">
    <property type="entry name" value="SBP"/>
</dbReference>
<dbReference type="PANTHER" id="PTHR30006:SF15">
    <property type="entry name" value="IRON-UTILIZATION PERIPLASMIC PROTEIN"/>
    <property type="match status" value="1"/>
</dbReference>
<name>A0A399E0C8_9DEIN</name>
<feature type="binding site" evidence="3">
    <location>
        <position position="215"/>
    </location>
    <ligand>
        <name>Fe cation</name>
        <dbReference type="ChEBI" id="CHEBI:24875"/>
    </ligand>
</feature>
<dbReference type="GO" id="GO:0030288">
    <property type="term" value="C:outer membrane-bounded periplasmic space"/>
    <property type="evidence" value="ECO:0007669"/>
    <property type="project" value="TreeGrafter"/>
</dbReference>
<dbReference type="OrthoDB" id="9769319at2"/>
<keyword evidence="2 4" id="KW-0732">Signal</keyword>
<dbReference type="SUPFAM" id="SSF53850">
    <property type="entry name" value="Periplasmic binding protein-like II"/>
    <property type="match status" value="1"/>
</dbReference>
<feature type="binding site" evidence="3">
    <location>
        <position position="214"/>
    </location>
    <ligand>
        <name>Fe cation</name>
        <dbReference type="ChEBI" id="CHEBI:24875"/>
    </ligand>
</feature>
<dbReference type="Proteomes" id="UP000265715">
    <property type="component" value="Unassembled WGS sequence"/>
</dbReference>
<organism evidence="5 6">
    <name type="scientific">Calidithermus terrae</name>
    <dbReference type="NCBI Taxonomy" id="1408545"/>
    <lineage>
        <taxon>Bacteria</taxon>
        <taxon>Thermotogati</taxon>
        <taxon>Deinococcota</taxon>
        <taxon>Deinococci</taxon>
        <taxon>Thermales</taxon>
        <taxon>Thermaceae</taxon>
        <taxon>Calidithermus</taxon>
    </lineage>
</organism>
<evidence type="ECO:0000313" key="5">
    <source>
        <dbReference type="EMBL" id="RIH77029.1"/>
    </source>
</evidence>
<dbReference type="InterPro" id="IPR026045">
    <property type="entry name" value="Ferric-bd"/>
</dbReference>
<evidence type="ECO:0000313" key="6">
    <source>
        <dbReference type="Proteomes" id="UP000265715"/>
    </source>
</evidence>
<dbReference type="GO" id="GO:0046872">
    <property type="term" value="F:metal ion binding"/>
    <property type="evidence" value="ECO:0007669"/>
    <property type="project" value="UniProtKB-KW"/>
</dbReference>
<keyword evidence="3" id="KW-0479">Metal-binding</keyword>
<feature type="chain" id="PRO_5017232736" evidence="4">
    <location>
        <begin position="21"/>
        <end position="325"/>
    </location>
</feature>
<dbReference type="PANTHER" id="PTHR30006">
    <property type="entry name" value="THIAMINE-BINDING PERIPLASMIC PROTEIN-RELATED"/>
    <property type="match status" value="1"/>
</dbReference>